<dbReference type="SUPFAM" id="SSF53850">
    <property type="entry name" value="Periplasmic binding protein-like II"/>
    <property type="match status" value="1"/>
</dbReference>
<accession>A0A8H5B0J7</accession>
<comment type="caution">
    <text evidence="3">The sequence shown here is derived from an EMBL/GenBank/DDBJ whole genome shotgun (WGS) entry which is preliminary data.</text>
</comment>
<dbReference type="AlphaFoldDB" id="A0A8H5B0J7"/>
<dbReference type="Proteomes" id="UP000567179">
    <property type="component" value="Unassembled WGS sequence"/>
</dbReference>
<dbReference type="Gene3D" id="3.40.190.10">
    <property type="entry name" value="Periplasmic binding protein-like II"/>
    <property type="match status" value="2"/>
</dbReference>
<dbReference type="EMBL" id="JAACJJ010000044">
    <property type="protein sequence ID" value="KAF5314479.1"/>
    <property type="molecule type" value="Genomic_DNA"/>
</dbReference>
<keyword evidence="1 2" id="KW-0732">Signal</keyword>
<evidence type="ECO:0008006" key="5">
    <source>
        <dbReference type="Google" id="ProtNLM"/>
    </source>
</evidence>
<feature type="chain" id="PRO_5034292894" description="ABC-type Fe3+ transport system" evidence="2">
    <location>
        <begin position="16"/>
        <end position="365"/>
    </location>
</feature>
<evidence type="ECO:0000256" key="2">
    <source>
        <dbReference type="SAM" id="SignalP"/>
    </source>
</evidence>
<name>A0A8H5B0J7_9AGAR</name>
<organism evidence="3 4">
    <name type="scientific">Psilocybe cf. subviscida</name>
    <dbReference type="NCBI Taxonomy" id="2480587"/>
    <lineage>
        <taxon>Eukaryota</taxon>
        <taxon>Fungi</taxon>
        <taxon>Dikarya</taxon>
        <taxon>Basidiomycota</taxon>
        <taxon>Agaricomycotina</taxon>
        <taxon>Agaricomycetes</taxon>
        <taxon>Agaricomycetidae</taxon>
        <taxon>Agaricales</taxon>
        <taxon>Agaricineae</taxon>
        <taxon>Strophariaceae</taxon>
        <taxon>Psilocybe</taxon>
    </lineage>
</organism>
<dbReference type="OrthoDB" id="124329at2759"/>
<protein>
    <recommendedName>
        <fullName evidence="5">ABC-type Fe3+ transport system</fullName>
    </recommendedName>
</protein>
<sequence>MLSAFLFYLVAVAVANPLMMPFNLKRAGVAIDTRTPEQIYEVAQKEAAPLRVAWGGDTKISHDRITNAFRKAYPKIKLETNLGLSKYLDSQVDIAHEASGGEDSGVDFVVLQSLGDFTRWADEGRLMNYKVAQWDDIYPEFVHSDGAYTGLFISTFGQIIYNPMKTDDITLPKTFSGFLDPKYKGKLILTFPNDDDAILYLFKLIAEKYGFSFFQQLTSTQNVRWERGSATPSILIGELDNPNNTASMVSFASSNAFAPNVSWVAPEDTYMAWPQTGAIFANAKAPESAKLFMNFMHSDMWQAPVSQHRFSVRKAYDGAGIFKQKWVEPLGYVKFVNDRTEVERWRFRFESVIGPPKGEDPTHVW</sequence>
<reference evidence="3 4" key="1">
    <citation type="journal article" date="2020" name="ISME J.">
        <title>Uncovering the hidden diversity of litter-decomposition mechanisms in mushroom-forming fungi.</title>
        <authorList>
            <person name="Floudas D."/>
            <person name="Bentzer J."/>
            <person name="Ahren D."/>
            <person name="Johansson T."/>
            <person name="Persson P."/>
            <person name="Tunlid A."/>
        </authorList>
    </citation>
    <scope>NUCLEOTIDE SEQUENCE [LARGE SCALE GENOMIC DNA]</scope>
    <source>
        <strain evidence="3 4">CBS 101986</strain>
    </source>
</reference>
<evidence type="ECO:0000313" key="3">
    <source>
        <dbReference type="EMBL" id="KAF5314479.1"/>
    </source>
</evidence>
<evidence type="ECO:0000313" key="4">
    <source>
        <dbReference type="Proteomes" id="UP000567179"/>
    </source>
</evidence>
<gene>
    <name evidence="3" type="ORF">D9619_011764</name>
</gene>
<evidence type="ECO:0000256" key="1">
    <source>
        <dbReference type="ARBA" id="ARBA00022729"/>
    </source>
</evidence>
<keyword evidence="4" id="KW-1185">Reference proteome</keyword>
<dbReference type="PANTHER" id="PTHR30006:SF2">
    <property type="entry name" value="ABC TRANSPORTER SUBSTRATE-BINDING PROTEIN"/>
    <property type="match status" value="1"/>
</dbReference>
<proteinExistence type="predicted"/>
<dbReference type="Pfam" id="PF13343">
    <property type="entry name" value="SBP_bac_6"/>
    <property type="match status" value="1"/>
</dbReference>
<feature type="signal peptide" evidence="2">
    <location>
        <begin position="1"/>
        <end position="15"/>
    </location>
</feature>
<dbReference type="PANTHER" id="PTHR30006">
    <property type="entry name" value="THIAMINE-BINDING PERIPLASMIC PROTEIN-RELATED"/>
    <property type="match status" value="1"/>
</dbReference>